<evidence type="ECO:0000256" key="4">
    <source>
        <dbReference type="ARBA" id="ARBA00023237"/>
    </source>
</evidence>
<evidence type="ECO:0000313" key="10">
    <source>
        <dbReference type="Proteomes" id="UP000239867"/>
    </source>
</evidence>
<evidence type="ECO:0000256" key="2">
    <source>
        <dbReference type="ARBA" id="ARBA00023136"/>
    </source>
</evidence>
<keyword evidence="6" id="KW-0802">TPR repeat</keyword>
<keyword evidence="4" id="KW-0998">Cell outer membrane</keyword>
<dbReference type="HAMAP" id="MF_00922">
    <property type="entry name" value="OM_assembly_BamD"/>
    <property type="match status" value="1"/>
</dbReference>
<organism evidence="9 10">
    <name type="scientific">Desulfobulbus oralis</name>
    <dbReference type="NCBI Taxonomy" id="1986146"/>
    <lineage>
        <taxon>Bacteria</taxon>
        <taxon>Pseudomonadati</taxon>
        <taxon>Thermodesulfobacteriota</taxon>
        <taxon>Desulfobulbia</taxon>
        <taxon>Desulfobulbales</taxon>
        <taxon>Desulfobulbaceae</taxon>
        <taxon>Desulfobulbus</taxon>
    </lineage>
</organism>
<keyword evidence="5" id="KW-0449">Lipoprotein</keyword>
<keyword evidence="3" id="KW-0564">Palmitate</keyword>
<accession>A0A2L1GLH3</accession>
<dbReference type="AlphaFoldDB" id="A0A2L1GLH3"/>
<sequence>MPPAKGRWQRFRPNSISNRKMPHKSEFMKRQRLRTPQVLTCTRIVLACLVACLPLLSGCSVFDGMFSNVTVGEEEEVLKGVPPETRLQEGMTAYEVGHYKTAAKAFSKLLEEHPFSQEAMLAELKLADAYYYDGKYDEAKKHYQAFESRHPTNEAIPYVLFQYGMCDYSRADRVDRDPGSMRLAVESFTRLLNAAPNSPYSQEATRKIKDAQEFLAHHEYRVAEFYRRTGKEGAAKQRLQYLLSSYPESDLAPKAQRMLQELEGKPASESDRADAAVPPDASTIEADTGKTME</sequence>
<evidence type="ECO:0000256" key="6">
    <source>
        <dbReference type="PROSITE-ProRule" id="PRU00339"/>
    </source>
</evidence>
<keyword evidence="10" id="KW-1185">Reference proteome</keyword>
<dbReference type="OrthoDB" id="9781894at2"/>
<dbReference type="PANTHER" id="PTHR37423:SF1">
    <property type="entry name" value="OUTER MEMBRANE PROTEIN ASSEMBLY FACTOR BAMD"/>
    <property type="match status" value="1"/>
</dbReference>
<dbReference type="SUPFAM" id="SSF48452">
    <property type="entry name" value="TPR-like"/>
    <property type="match status" value="1"/>
</dbReference>
<dbReference type="InterPro" id="IPR017689">
    <property type="entry name" value="BamD"/>
</dbReference>
<feature type="domain" description="Outer membrane lipoprotein BamD-like" evidence="8">
    <location>
        <begin position="88"/>
        <end position="260"/>
    </location>
</feature>
<dbReference type="GO" id="GO:1990063">
    <property type="term" value="C:Bam protein complex"/>
    <property type="evidence" value="ECO:0007669"/>
    <property type="project" value="TreeGrafter"/>
</dbReference>
<dbReference type="PANTHER" id="PTHR37423">
    <property type="entry name" value="SOLUBLE LYTIC MUREIN TRANSGLYCOSYLASE-RELATED"/>
    <property type="match status" value="1"/>
</dbReference>
<dbReference type="KEGG" id="deo:CAY53_02670"/>
<keyword evidence="2" id="KW-0472">Membrane</keyword>
<dbReference type="EMBL" id="CP021255">
    <property type="protein sequence ID" value="AVD70513.1"/>
    <property type="molecule type" value="Genomic_DNA"/>
</dbReference>
<dbReference type="PROSITE" id="PS50005">
    <property type="entry name" value="TPR"/>
    <property type="match status" value="1"/>
</dbReference>
<dbReference type="InterPro" id="IPR011990">
    <property type="entry name" value="TPR-like_helical_dom_sf"/>
</dbReference>
<dbReference type="Pfam" id="PF13525">
    <property type="entry name" value="YfiO"/>
    <property type="match status" value="1"/>
</dbReference>
<dbReference type="Proteomes" id="UP000239867">
    <property type="component" value="Chromosome"/>
</dbReference>
<reference evidence="9 10" key="1">
    <citation type="journal article" date="2018" name="MBio">
        <title>Insights into the evolution of host association through the isolation and characterization of a novel human periodontal pathobiont, Desulfobulbus oralis.</title>
        <authorList>
            <person name="Cross K.L."/>
            <person name="Chirania P."/>
            <person name="Xiong W."/>
            <person name="Beall C.J."/>
            <person name="Elkins J.G."/>
            <person name="Giannone R.J."/>
            <person name="Griffen A.L."/>
            <person name="Guss A.M."/>
            <person name="Hettich R.L."/>
            <person name="Joshi S.S."/>
            <person name="Mokrzan E.M."/>
            <person name="Martin R.K."/>
            <person name="Zhulin I.B."/>
            <person name="Leys E.J."/>
            <person name="Podar M."/>
        </authorList>
    </citation>
    <scope>NUCLEOTIDE SEQUENCE [LARGE SCALE GENOMIC DNA]</scope>
    <source>
        <strain evidence="9 10">ORNL</strain>
    </source>
</reference>
<gene>
    <name evidence="9" type="ORF">CAY53_02670</name>
</gene>
<evidence type="ECO:0000256" key="1">
    <source>
        <dbReference type="ARBA" id="ARBA00022729"/>
    </source>
</evidence>
<feature type="region of interest" description="Disordered" evidence="7">
    <location>
        <begin position="259"/>
        <end position="293"/>
    </location>
</feature>
<proteinExistence type="inferred from homology"/>
<feature type="compositionally biased region" description="Basic and acidic residues" evidence="7">
    <location>
        <begin position="260"/>
        <end position="274"/>
    </location>
</feature>
<evidence type="ECO:0000259" key="8">
    <source>
        <dbReference type="Pfam" id="PF13525"/>
    </source>
</evidence>
<name>A0A2L1GLH3_9BACT</name>
<dbReference type="InterPro" id="IPR039565">
    <property type="entry name" value="BamD-like"/>
</dbReference>
<protein>
    <recommendedName>
        <fullName evidence="8">Outer membrane lipoprotein BamD-like domain-containing protein</fullName>
    </recommendedName>
</protein>
<feature type="repeat" description="TPR" evidence="6">
    <location>
        <begin position="83"/>
        <end position="116"/>
    </location>
</feature>
<dbReference type="NCBIfam" id="TIGR03302">
    <property type="entry name" value="OM_YfiO"/>
    <property type="match status" value="1"/>
</dbReference>
<dbReference type="InterPro" id="IPR019734">
    <property type="entry name" value="TPR_rpt"/>
</dbReference>
<evidence type="ECO:0000256" key="5">
    <source>
        <dbReference type="ARBA" id="ARBA00023288"/>
    </source>
</evidence>
<evidence type="ECO:0000313" key="9">
    <source>
        <dbReference type="EMBL" id="AVD70513.1"/>
    </source>
</evidence>
<dbReference type="Gene3D" id="1.25.40.10">
    <property type="entry name" value="Tetratricopeptide repeat domain"/>
    <property type="match status" value="1"/>
</dbReference>
<evidence type="ECO:0000256" key="7">
    <source>
        <dbReference type="SAM" id="MobiDB-lite"/>
    </source>
</evidence>
<dbReference type="GO" id="GO:0051205">
    <property type="term" value="P:protein insertion into membrane"/>
    <property type="evidence" value="ECO:0007669"/>
    <property type="project" value="TreeGrafter"/>
</dbReference>
<evidence type="ECO:0000256" key="3">
    <source>
        <dbReference type="ARBA" id="ARBA00023139"/>
    </source>
</evidence>
<keyword evidence="1" id="KW-0732">Signal</keyword>